<dbReference type="PATRIC" id="fig|28229.3.peg.1952"/>
<comment type="similarity">
    <text evidence="1 5">Belongs to the peptidase S8 family.</text>
</comment>
<dbReference type="EC" id="3.4.21.111" evidence="9"/>
<dbReference type="InterPro" id="IPR050131">
    <property type="entry name" value="Peptidase_S8_subtilisin-like"/>
</dbReference>
<feature type="domain" description="Peptidase C-terminal archaeal/bacterial" evidence="8">
    <location>
        <begin position="604"/>
        <end position="667"/>
    </location>
</feature>
<feature type="active site" description="Charge relay system" evidence="5">
    <location>
        <position position="177"/>
    </location>
</feature>
<evidence type="ECO:0000256" key="2">
    <source>
        <dbReference type="ARBA" id="ARBA00022670"/>
    </source>
</evidence>
<dbReference type="GO" id="GO:0006508">
    <property type="term" value="P:proteolysis"/>
    <property type="evidence" value="ECO:0007669"/>
    <property type="project" value="UniProtKB-KW"/>
</dbReference>
<dbReference type="Pfam" id="PF04151">
    <property type="entry name" value="PPC"/>
    <property type="match status" value="3"/>
</dbReference>
<gene>
    <name evidence="9" type="ORF">GAB14E_2328</name>
</gene>
<feature type="active site" description="Charge relay system" evidence="5">
    <location>
        <position position="215"/>
    </location>
</feature>
<evidence type="ECO:0000259" key="7">
    <source>
        <dbReference type="Pfam" id="PF00082"/>
    </source>
</evidence>
<comment type="caution">
    <text evidence="9">The sequence shown here is derived from an EMBL/GenBank/DDBJ whole genome shotgun (WGS) entry which is preliminary data.</text>
</comment>
<feature type="signal peptide" evidence="6">
    <location>
        <begin position="1"/>
        <end position="22"/>
    </location>
</feature>
<dbReference type="InterPro" id="IPR034193">
    <property type="entry name" value="PCSK9_ProteinaseK-like"/>
</dbReference>
<dbReference type="AlphaFoldDB" id="A0A099KVU4"/>
<dbReference type="InterPro" id="IPR023828">
    <property type="entry name" value="Peptidase_S8_Ser-AS"/>
</dbReference>
<dbReference type="RefSeq" id="WP_033082013.1">
    <property type="nucleotide sequence ID" value="NZ_JQEC01000021.1"/>
</dbReference>
<dbReference type="OrthoDB" id="9790784at2"/>
<feature type="active site" description="Charge relay system" evidence="5">
    <location>
        <position position="369"/>
    </location>
</feature>
<feature type="domain" description="Peptidase S8/S53" evidence="7">
    <location>
        <begin position="168"/>
        <end position="407"/>
    </location>
</feature>
<proteinExistence type="inferred from homology"/>
<dbReference type="FunFam" id="3.40.50.200:FF:000014">
    <property type="entry name" value="Proteinase K"/>
    <property type="match status" value="1"/>
</dbReference>
<dbReference type="InterPro" id="IPR036852">
    <property type="entry name" value="Peptidase_S8/S53_dom_sf"/>
</dbReference>
<evidence type="ECO:0000259" key="8">
    <source>
        <dbReference type="Pfam" id="PF04151"/>
    </source>
</evidence>
<dbReference type="PROSITE" id="PS00138">
    <property type="entry name" value="SUBTILASE_SER"/>
    <property type="match status" value="1"/>
</dbReference>
<dbReference type="GO" id="GO:0004252">
    <property type="term" value="F:serine-type endopeptidase activity"/>
    <property type="evidence" value="ECO:0007669"/>
    <property type="project" value="UniProtKB-UniRule"/>
</dbReference>
<dbReference type="PANTHER" id="PTHR43806:SF11">
    <property type="entry name" value="CEREVISIN-RELATED"/>
    <property type="match status" value="1"/>
</dbReference>
<dbReference type="Gene3D" id="3.40.50.200">
    <property type="entry name" value="Peptidase S8/S53 domain"/>
    <property type="match status" value="1"/>
</dbReference>
<dbReference type="Pfam" id="PF00082">
    <property type="entry name" value="Peptidase_S8"/>
    <property type="match status" value="1"/>
</dbReference>
<evidence type="ECO:0000256" key="6">
    <source>
        <dbReference type="SAM" id="SignalP"/>
    </source>
</evidence>
<keyword evidence="4 5" id="KW-0720">Serine protease</keyword>
<organism evidence="9 10">
    <name type="scientific">Colwellia psychrerythraea</name>
    <name type="common">Vibrio psychroerythus</name>
    <dbReference type="NCBI Taxonomy" id="28229"/>
    <lineage>
        <taxon>Bacteria</taxon>
        <taxon>Pseudomonadati</taxon>
        <taxon>Pseudomonadota</taxon>
        <taxon>Gammaproteobacteria</taxon>
        <taxon>Alteromonadales</taxon>
        <taxon>Colwelliaceae</taxon>
        <taxon>Colwellia</taxon>
    </lineage>
</organism>
<evidence type="ECO:0000256" key="1">
    <source>
        <dbReference type="ARBA" id="ARBA00011073"/>
    </source>
</evidence>
<dbReference type="CDD" id="cd04077">
    <property type="entry name" value="Peptidases_S8_PCSK9_ProteinaseK_like"/>
    <property type="match status" value="1"/>
</dbReference>
<dbReference type="EMBL" id="JQEC01000021">
    <property type="protein sequence ID" value="KGJ93773.1"/>
    <property type="molecule type" value="Genomic_DNA"/>
</dbReference>
<evidence type="ECO:0000313" key="9">
    <source>
        <dbReference type="EMBL" id="KGJ93773.1"/>
    </source>
</evidence>
<evidence type="ECO:0000256" key="3">
    <source>
        <dbReference type="ARBA" id="ARBA00022801"/>
    </source>
</evidence>
<dbReference type="PANTHER" id="PTHR43806">
    <property type="entry name" value="PEPTIDASE S8"/>
    <property type="match status" value="1"/>
</dbReference>
<protein>
    <submittedName>
        <fullName evidence="9">Aqualysin 1</fullName>
        <ecNumber evidence="9">3.4.21.111</ecNumber>
    </submittedName>
</protein>
<name>A0A099KVU4_COLPS</name>
<dbReference type="PROSITE" id="PS51892">
    <property type="entry name" value="SUBTILASE"/>
    <property type="match status" value="1"/>
</dbReference>
<dbReference type="Proteomes" id="UP000029868">
    <property type="component" value="Unassembled WGS sequence"/>
</dbReference>
<accession>A0A099KVU4</accession>
<evidence type="ECO:0000313" key="10">
    <source>
        <dbReference type="Proteomes" id="UP000029868"/>
    </source>
</evidence>
<dbReference type="InterPro" id="IPR015500">
    <property type="entry name" value="Peptidase_S8_subtilisin-rel"/>
</dbReference>
<sequence length="790" mass="84807">MNKLNLLINASLLSVSSLTVTAVSAIQPINSVSDNLSDISIQISQKNEYLVTFKPVASLNDVSNADFIQAQKVKLANNKKISVKKVYKYARTMLIQADETTIATLRSDENVLSITLNSVLADMPIKPIKLNRVAQVQNGDDDIASWGLDRIDQRYLNLDEQFISSAQGTGVTAYVLDTGTVTTSNEFYGKNGESRLRMGYNPFRDNFDSADCHGHGSHVAGTVGGSNYGVAKNVNVVAVRVMECGEDKTVANIIEGMNWVMQDVANHQGPAVVNISLSDPDGSVSWDNATQAMIDAGITVVVAAGNNFYDACKNSPARLSDAITVGATDKYDFYNNLSNYGACVDILAPGSSITSIDENAEQWTISGTSMAAPHVTGAAALVLEKNPNFNHHQVKQYLLAHATQGVISGTTGAGDTEVGSANKLLYIGDDLGTPLVESVVNSGETVQVQMLAGGLAYYKTIVGNNAQQLKITVDSQAEVDLYVKYADVPTANPINFHNDCKQTHFGGYEVCEFSAPEAGEWHILIASGYNNSDIQLSVTNDGGVVDICDTSPQSVECICPKEPTNPICITDPDPEPNPNPGLTELTSGQAEMLNLAKQNQALYFIDVVSEQQALKVTTSGEIGDVDMTITLGEGDEQIELCSATTSSSNESCVINNPVAGRYFITLDAYTDVEEVSVEANVIEQSGCQQDCDAVELLKLTQLNSNSQLVYPVTVPAGKTLTVTTNGGLGDVELMVNYNVQASSWWSSDCFSLNSGNDESCEISNTQAGTYYIVLKRYEDFKQVTLTASYQ</sequence>
<dbReference type="PROSITE" id="PS00137">
    <property type="entry name" value="SUBTILASE_HIS"/>
    <property type="match status" value="1"/>
</dbReference>
<dbReference type="GO" id="GO:0005615">
    <property type="term" value="C:extracellular space"/>
    <property type="evidence" value="ECO:0007669"/>
    <property type="project" value="TreeGrafter"/>
</dbReference>
<reference evidence="9 10" key="1">
    <citation type="submission" date="2014-08" db="EMBL/GenBank/DDBJ databases">
        <title>Genomic and Phenotypic Diversity of Colwellia psychrerythraea strains from Disparate Marine Basins.</title>
        <authorList>
            <person name="Techtmann S.M."/>
            <person name="Stelling S.C."/>
            <person name="Utturkar S.M."/>
            <person name="Alshibli N."/>
            <person name="Harris A."/>
            <person name="Brown S.D."/>
            <person name="Hazen T.C."/>
        </authorList>
    </citation>
    <scope>NUCLEOTIDE SEQUENCE [LARGE SCALE GENOMIC DNA]</scope>
    <source>
        <strain evidence="9 10">GAB14E</strain>
    </source>
</reference>
<dbReference type="PRINTS" id="PR00723">
    <property type="entry name" value="SUBTILISIN"/>
</dbReference>
<dbReference type="InterPro" id="IPR022398">
    <property type="entry name" value="Peptidase_S8_His-AS"/>
</dbReference>
<dbReference type="InterPro" id="IPR007280">
    <property type="entry name" value="Peptidase_C_arc/bac"/>
</dbReference>
<evidence type="ECO:0000256" key="5">
    <source>
        <dbReference type="PROSITE-ProRule" id="PRU01240"/>
    </source>
</evidence>
<dbReference type="InterPro" id="IPR000209">
    <property type="entry name" value="Peptidase_S8/S53_dom"/>
</dbReference>
<evidence type="ECO:0000256" key="4">
    <source>
        <dbReference type="ARBA" id="ARBA00022825"/>
    </source>
</evidence>
<feature type="domain" description="Peptidase C-terminal archaeal/bacterial" evidence="8">
    <location>
        <begin position="460"/>
        <end position="526"/>
    </location>
</feature>
<keyword evidence="6" id="KW-0732">Signal</keyword>
<keyword evidence="3 5" id="KW-0378">Hydrolase</keyword>
<feature type="chain" id="PRO_5001949405" evidence="6">
    <location>
        <begin position="23"/>
        <end position="790"/>
    </location>
</feature>
<feature type="domain" description="Peptidase C-terminal archaeal/bacterial" evidence="8">
    <location>
        <begin position="709"/>
        <end position="774"/>
    </location>
</feature>
<dbReference type="Gene3D" id="2.60.120.380">
    <property type="match status" value="3"/>
</dbReference>
<dbReference type="SUPFAM" id="SSF52743">
    <property type="entry name" value="Subtilisin-like"/>
    <property type="match status" value="1"/>
</dbReference>
<keyword evidence="2 5" id="KW-0645">Protease</keyword>